<keyword evidence="3" id="KW-1185">Reference proteome</keyword>
<evidence type="ECO:0000313" key="2">
    <source>
        <dbReference type="EMBL" id="MFF3227118.1"/>
    </source>
</evidence>
<dbReference type="Proteomes" id="UP001601948">
    <property type="component" value="Unassembled WGS sequence"/>
</dbReference>
<sequence length="59" mass="6449">MNALSQFLAEHFFHLVTGGFIIWFLRKAVSNAVRPAEDDDAPADEDTEANERAGESALG</sequence>
<name>A0ABW6R2V1_9NOCA</name>
<gene>
    <name evidence="2" type="ORF">ACFYV7_30275</name>
</gene>
<organism evidence="2 3">
    <name type="scientific">Nocardia suismassiliense</name>
    <dbReference type="NCBI Taxonomy" id="2077092"/>
    <lineage>
        <taxon>Bacteria</taxon>
        <taxon>Bacillati</taxon>
        <taxon>Actinomycetota</taxon>
        <taxon>Actinomycetes</taxon>
        <taxon>Mycobacteriales</taxon>
        <taxon>Nocardiaceae</taxon>
        <taxon>Nocardia</taxon>
    </lineage>
</organism>
<accession>A0ABW6R2V1</accession>
<evidence type="ECO:0000256" key="1">
    <source>
        <dbReference type="SAM" id="MobiDB-lite"/>
    </source>
</evidence>
<feature type="compositionally biased region" description="Acidic residues" evidence="1">
    <location>
        <begin position="37"/>
        <end position="48"/>
    </location>
</feature>
<feature type="compositionally biased region" description="Basic and acidic residues" evidence="1">
    <location>
        <begin position="49"/>
        <end position="59"/>
    </location>
</feature>
<comment type="caution">
    <text evidence="2">The sequence shown here is derived from an EMBL/GenBank/DDBJ whole genome shotgun (WGS) entry which is preliminary data.</text>
</comment>
<feature type="region of interest" description="Disordered" evidence="1">
    <location>
        <begin position="35"/>
        <end position="59"/>
    </location>
</feature>
<dbReference type="EMBL" id="JBIAPI010000009">
    <property type="protein sequence ID" value="MFF3227118.1"/>
    <property type="molecule type" value="Genomic_DNA"/>
</dbReference>
<evidence type="ECO:0000313" key="3">
    <source>
        <dbReference type="Proteomes" id="UP001601948"/>
    </source>
</evidence>
<dbReference type="RefSeq" id="WP_387722921.1">
    <property type="nucleotide sequence ID" value="NZ_JBIAPI010000009.1"/>
</dbReference>
<protein>
    <submittedName>
        <fullName evidence="2">Uncharacterized protein</fullName>
    </submittedName>
</protein>
<reference evidence="2 3" key="1">
    <citation type="submission" date="2024-10" db="EMBL/GenBank/DDBJ databases">
        <title>The Natural Products Discovery Center: Release of the First 8490 Sequenced Strains for Exploring Actinobacteria Biosynthetic Diversity.</title>
        <authorList>
            <person name="Kalkreuter E."/>
            <person name="Kautsar S.A."/>
            <person name="Yang D."/>
            <person name="Bader C.D."/>
            <person name="Teijaro C.N."/>
            <person name="Fluegel L."/>
            <person name="Davis C.M."/>
            <person name="Simpson J.R."/>
            <person name="Lauterbach L."/>
            <person name="Steele A.D."/>
            <person name="Gui C."/>
            <person name="Meng S."/>
            <person name="Li G."/>
            <person name="Viehrig K."/>
            <person name="Ye F."/>
            <person name="Su P."/>
            <person name="Kiefer A.F."/>
            <person name="Nichols A."/>
            <person name="Cepeda A.J."/>
            <person name="Yan W."/>
            <person name="Fan B."/>
            <person name="Jiang Y."/>
            <person name="Adhikari A."/>
            <person name="Zheng C.-J."/>
            <person name="Schuster L."/>
            <person name="Cowan T.M."/>
            <person name="Smanski M.J."/>
            <person name="Chevrette M.G."/>
            <person name="De Carvalho L.P.S."/>
            <person name="Shen B."/>
        </authorList>
    </citation>
    <scope>NUCLEOTIDE SEQUENCE [LARGE SCALE GENOMIC DNA]</scope>
    <source>
        <strain evidence="2 3">NPDC003040</strain>
    </source>
</reference>
<proteinExistence type="predicted"/>